<accession>A0A224Y566</accession>
<dbReference type="AlphaFoldDB" id="A0A224Y566"/>
<dbReference type="EMBL" id="GFTR01000797">
    <property type="protein sequence ID" value="JAW15629.1"/>
    <property type="molecule type" value="Transcribed_RNA"/>
</dbReference>
<protein>
    <submittedName>
        <fullName evidence="1">Putative secreted protein</fullName>
    </submittedName>
</protein>
<name>A0A224Y566_9HEMI</name>
<proteinExistence type="predicted"/>
<sequence length="79" mass="8934">MLEKPTTVVLTKIIFMFAKSTIGLPCLGTLLNTLTNALHAKKSNTNENQYELTIKSHQLLKNHLKSYNLTHFSMTDKNS</sequence>
<reference evidence="1" key="1">
    <citation type="journal article" date="2018" name="PLoS Negl. Trop. Dis.">
        <title>An insight into the salivary gland and fat body transcriptome of Panstrongylus lignarius (Hemiptera: Heteroptera), the main vector of Chagas disease in Peru.</title>
        <authorList>
            <person name="Nevoa J.C."/>
            <person name="Mendes M.T."/>
            <person name="da Silva M.V."/>
            <person name="Soares S.C."/>
            <person name="Oliveira C.J.F."/>
            <person name="Ribeiro J.M.C."/>
        </authorList>
    </citation>
    <scope>NUCLEOTIDE SEQUENCE</scope>
</reference>
<organism evidence="1">
    <name type="scientific">Panstrongylus lignarius</name>
    <dbReference type="NCBI Taxonomy" id="156445"/>
    <lineage>
        <taxon>Eukaryota</taxon>
        <taxon>Metazoa</taxon>
        <taxon>Ecdysozoa</taxon>
        <taxon>Arthropoda</taxon>
        <taxon>Hexapoda</taxon>
        <taxon>Insecta</taxon>
        <taxon>Pterygota</taxon>
        <taxon>Neoptera</taxon>
        <taxon>Paraneoptera</taxon>
        <taxon>Hemiptera</taxon>
        <taxon>Heteroptera</taxon>
        <taxon>Panheteroptera</taxon>
        <taxon>Cimicomorpha</taxon>
        <taxon>Reduviidae</taxon>
        <taxon>Triatominae</taxon>
        <taxon>Panstrongylus</taxon>
    </lineage>
</organism>
<evidence type="ECO:0000313" key="1">
    <source>
        <dbReference type="EMBL" id="JAW15629.1"/>
    </source>
</evidence>